<evidence type="ECO:0000256" key="7">
    <source>
        <dbReference type="ARBA" id="ARBA00049473"/>
    </source>
</evidence>
<evidence type="ECO:0000313" key="16">
    <source>
        <dbReference type="Proteomes" id="UP000621436"/>
    </source>
</evidence>
<feature type="binding site" evidence="11">
    <location>
        <position position="259"/>
    </location>
    <ligand>
        <name>thiamine diphosphate</name>
        <dbReference type="ChEBI" id="CHEBI:58937"/>
    </ligand>
</feature>
<feature type="binding site" evidence="12">
    <location>
        <position position="183"/>
    </location>
    <ligand>
        <name>Mg(2+)</name>
        <dbReference type="ChEBI" id="CHEBI:18420"/>
    </ligand>
</feature>
<feature type="site" description="Important for catalytic activity" evidence="13">
    <location>
        <position position="259"/>
    </location>
</feature>
<evidence type="ECO:0000256" key="9">
    <source>
        <dbReference type="PIRSR" id="PIRSR605478-1"/>
    </source>
</evidence>
<dbReference type="NCBIfam" id="TIGR00232">
    <property type="entry name" value="tktlase_bact"/>
    <property type="match status" value="1"/>
</dbReference>
<feature type="binding site" evidence="10">
    <location>
        <position position="24"/>
    </location>
    <ligand>
        <name>substrate</name>
    </ligand>
</feature>
<evidence type="ECO:0000256" key="1">
    <source>
        <dbReference type="ARBA" id="ARBA00007131"/>
    </source>
</evidence>
<dbReference type="Gene3D" id="3.40.50.920">
    <property type="match status" value="1"/>
</dbReference>
<dbReference type="InterPro" id="IPR009014">
    <property type="entry name" value="Transketo_C/PFOR_II"/>
</dbReference>
<feature type="binding site" evidence="11">
    <location>
        <position position="183"/>
    </location>
    <ligand>
        <name>thiamine diphosphate</name>
        <dbReference type="ChEBI" id="CHEBI:58937"/>
    </ligand>
</feature>
<dbReference type="Pfam" id="PF22613">
    <property type="entry name" value="Transketolase_C_1"/>
    <property type="match status" value="1"/>
</dbReference>
<evidence type="ECO:0000256" key="13">
    <source>
        <dbReference type="PIRSR" id="PIRSR605478-5"/>
    </source>
</evidence>
<evidence type="ECO:0000256" key="11">
    <source>
        <dbReference type="PIRSR" id="PIRSR605478-3"/>
    </source>
</evidence>
<evidence type="ECO:0000256" key="2">
    <source>
        <dbReference type="ARBA" id="ARBA00013152"/>
    </source>
</evidence>
<dbReference type="GO" id="GO:0046872">
    <property type="term" value="F:metal ion binding"/>
    <property type="evidence" value="ECO:0007669"/>
    <property type="project" value="UniProtKB-KW"/>
</dbReference>
<accession>A0A931ASD1</accession>
<name>A0A931ASD1_9FIRM</name>
<evidence type="ECO:0000256" key="3">
    <source>
        <dbReference type="ARBA" id="ARBA00022679"/>
    </source>
</evidence>
<keyword evidence="6 11" id="KW-0786">Thiamine pyrophosphate</keyword>
<feature type="binding site" evidence="11">
    <location>
        <begin position="112"/>
        <end position="114"/>
    </location>
    <ligand>
        <name>thiamine diphosphate</name>
        <dbReference type="ChEBI" id="CHEBI:58937"/>
    </ligand>
</feature>
<evidence type="ECO:0000256" key="6">
    <source>
        <dbReference type="ARBA" id="ARBA00023052"/>
    </source>
</evidence>
<dbReference type="PANTHER" id="PTHR43522">
    <property type="entry name" value="TRANSKETOLASE"/>
    <property type="match status" value="1"/>
</dbReference>
<keyword evidence="16" id="KW-1185">Reference proteome</keyword>
<dbReference type="EC" id="2.2.1.1" evidence="2 8"/>
<evidence type="ECO:0000313" key="15">
    <source>
        <dbReference type="EMBL" id="MBF8435945.1"/>
    </source>
</evidence>
<dbReference type="SUPFAM" id="SSF52518">
    <property type="entry name" value="Thiamin diphosphate-binding fold (THDP-binding)"/>
    <property type="match status" value="2"/>
</dbReference>
<feature type="domain" description="Transketolase-like pyrimidine-binding" evidence="14">
    <location>
        <begin position="350"/>
        <end position="521"/>
    </location>
</feature>
<comment type="cofactor">
    <cofactor evidence="11">
        <name>thiamine diphosphate</name>
        <dbReference type="ChEBI" id="CHEBI:58937"/>
    </cofactor>
    <text evidence="11">Binds 1 thiamine pyrophosphate per subunit. During the reaction, the substrate forms a covalent intermediate with the cofactor.</text>
</comment>
<keyword evidence="4 12" id="KW-0479">Metal-binding</keyword>
<dbReference type="GO" id="GO:0006098">
    <property type="term" value="P:pentose-phosphate shunt"/>
    <property type="evidence" value="ECO:0007669"/>
    <property type="project" value="TreeGrafter"/>
</dbReference>
<dbReference type="CDD" id="cd07033">
    <property type="entry name" value="TPP_PYR_DXS_TK_like"/>
    <property type="match status" value="1"/>
</dbReference>
<dbReference type="PANTHER" id="PTHR43522:SF2">
    <property type="entry name" value="TRANSKETOLASE 1-RELATED"/>
    <property type="match status" value="1"/>
</dbReference>
<dbReference type="GO" id="GO:0004802">
    <property type="term" value="F:transketolase activity"/>
    <property type="evidence" value="ECO:0007669"/>
    <property type="project" value="UniProtKB-UniRule"/>
</dbReference>
<feature type="binding site" evidence="10">
    <location>
        <position position="259"/>
    </location>
    <ligand>
        <name>substrate</name>
    </ligand>
</feature>
<evidence type="ECO:0000259" key="14">
    <source>
        <dbReference type="SMART" id="SM00861"/>
    </source>
</evidence>
<dbReference type="GO" id="GO:0005829">
    <property type="term" value="C:cytosol"/>
    <property type="evidence" value="ECO:0007669"/>
    <property type="project" value="TreeGrafter"/>
</dbReference>
<dbReference type="SMART" id="SM00861">
    <property type="entry name" value="Transket_pyr"/>
    <property type="match status" value="1"/>
</dbReference>
<comment type="similarity">
    <text evidence="1">Belongs to the transketolase family.</text>
</comment>
<feature type="binding site" evidence="11">
    <location>
        <position position="64"/>
    </location>
    <ligand>
        <name>thiamine diphosphate</name>
        <dbReference type="ChEBI" id="CHEBI:58937"/>
    </ligand>
</feature>
<evidence type="ECO:0000256" key="5">
    <source>
        <dbReference type="ARBA" id="ARBA00022842"/>
    </source>
</evidence>
<evidence type="ECO:0000256" key="12">
    <source>
        <dbReference type="PIRSR" id="PIRSR605478-4"/>
    </source>
</evidence>
<evidence type="ECO:0000256" key="8">
    <source>
        <dbReference type="NCBIfam" id="TIGR00232"/>
    </source>
</evidence>
<dbReference type="InterPro" id="IPR029061">
    <property type="entry name" value="THDP-binding"/>
</dbReference>
<keyword evidence="3 15" id="KW-0808">Transferase</keyword>
<dbReference type="RefSeq" id="WP_270452677.1">
    <property type="nucleotide sequence ID" value="NZ_JADPIE010000001.1"/>
</dbReference>
<dbReference type="AlphaFoldDB" id="A0A931ASD1"/>
<keyword evidence="5 12" id="KW-0460">Magnesium</keyword>
<proteinExistence type="inferred from homology"/>
<feature type="binding site" evidence="10">
    <location>
        <position position="469"/>
    </location>
    <ligand>
        <name>substrate</name>
    </ligand>
</feature>
<feature type="binding site" evidence="10">
    <location>
        <position position="380"/>
    </location>
    <ligand>
        <name>substrate</name>
    </ligand>
</feature>
<sequence length="657" mass="72047">MLQKSANIVKGLAVDAVEKAQSGHPGMPVGCAEIGTLLYTEVMEHNPQDPDWPDRDRFVLSAGHGSMLLYSILHLSGYDLSLDDLKNFRQLNSPTAGHPEYGHAPGIETTTGPLGQGIANAVGMALAEEMLATKFNRPGYEIVDHYTYTIAGDGCMMEGVSSEAASLAGHLGLGKLIAFYDSNQISIEGSTELAFTEDVAERFKSYDWQVIDDVDGHSFDQVRDAIRKAKADQDRPTLIVAKTKIAHGSPTKEGKASSHGAPLGPDEVKGLKENIGLPVDQEFYISDEVKEFWQQQVAAKEEAYDNWVELYSEWRDEFPELAKKWDEAYEGNLPADFDKLIADFDFTGKEATRKASGKVLKKLFAEIDYLVGGSADLAPSTKTYFEEYGEVQEDSYDGQNLRFGVREHAMGSIANGLALHGGLRPFTATFLVFSDYMRPAIRLAALMGQPVIYVFTHDSIYLGEDGPTHQPVEHLESLRLIPNLTVLRPADGRETALAWQQALENKSGPTALVLTRQGLEQLDESNPEGYKKGGYPVEDSNDPDVILMASGSEVSLAVNVAHQLEQDMISSRVISVPDREKFTETLSEDSSLLEPETALRVVLEAGVGQGWFKFLGSQDLLYTVETFGKSAPGEEVGKDYGFSVDNIVADIKDNLEE</sequence>
<dbReference type="InterPro" id="IPR005475">
    <property type="entry name" value="Transketolase-like_Pyr-bd"/>
</dbReference>
<dbReference type="EMBL" id="JADPIE010000001">
    <property type="protein sequence ID" value="MBF8435945.1"/>
    <property type="molecule type" value="Genomic_DNA"/>
</dbReference>
<feature type="site" description="Important for catalytic activity" evidence="13">
    <location>
        <position position="24"/>
    </location>
</feature>
<evidence type="ECO:0000256" key="4">
    <source>
        <dbReference type="ARBA" id="ARBA00022723"/>
    </source>
</evidence>
<feature type="binding site" evidence="10">
    <location>
        <position position="457"/>
    </location>
    <ligand>
        <name>substrate</name>
    </ligand>
</feature>
<dbReference type="InterPro" id="IPR055152">
    <property type="entry name" value="Transketolase-like_C_2"/>
</dbReference>
<feature type="binding site" evidence="11">
    <location>
        <position position="433"/>
    </location>
    <ligand>
        <name>thiamine diphosphate</name>
        <dbReference type="ChEBI" id="CHEBI:58937"/>
    </ligand>
</feature>
<gene>
    <name evidence="15" type="primary">tkt</name>
    <name evidence="15" type="ORF">I0Q91_02530</name>
</gene>
<dbReference type="Pfam" id="PF02779">
    <property type="entry name" value="Transket_pyr"/>
    <property type="match status" value="1"/>
</dbReference>
<feature type="binding site" evidence="12">
    <location>
        <position position="153"/>
    </location>
    <ligand>
        <name>Mg(2+)</name>
        <dbReference type="ChEBI" id="CHEBI:18420"/>
    </ligand>
</feature>
<feature type="binding site" evidence="12">
    <location>
        <position position="185"/>
    </location>
    <ligand>
        <name>Mg(2+)</name>
        <dbReference type="ChEBI" id="CHEBI:18420"/>
    </ligand>
</feature>
<dbReference type="InterPro" id="IPR005478">
    <property type="entry name" value="Transketolase_bac-like"/>
</dbReference>
<feature type="binding site" evidence="11">
    <location>
        <position position="154"/>
    </location>
    <ligand>
        <name>thiamine diphosphate</name>
        <dbReference type="ChEBI" id="CHEBI:58937"/>
    </ligand>
</feature>
<dbReference type="SUPFAM" id="SSF52922">
    <property type="entry name" value="TK C-terminal domain-like"/>
    <property type="match status" value="1"/>
</dbReference>
<feature type="active site" description="Proton donor" evidence="9">
    <location>
        <position position="407"/>
    </location>
</feature>
<organism evidence="15 16">
    <name type="scientific">Halonatronomonas betaini</name>
    <dbReference type="NCBI Taxonomy" id="2778430"/>
    <lineage>
        <taxon>Bacteria</taxon>
        <taxon>Bacillati</taxon>
        <taxon>Bacillota</taxon>
        <taxon>Clostridia</taxon>
        <taxon>Halanaerobiales</taxon>
        <taxon>Halarsenatibacteraceae</taxon>
        <taxon>Halonatronomonas</taxon>
    </lineage>
</organism>
<dbReference type="CDD" id="cd02012">
    <property type="entry name" value="TPP_TK"/>
    <property type="match status" value="1"/>
</dbReference>
<comment type="catalytic activity">
    <reaction evidence="7">
        <text>D-sedoheptulose 7-phosphate + D-glyceraldehyde 3-phosphate = aldehydo-D-ribose 5-phosphate + D-xylulose 5-phosphate</text>
        <dbReference type="Rhea" id="RHEA:10508"/>
        <dbReference type="ChEBI" id="CHEBI:57483"/>
        <dbReference type="ChEBI" id="CHEBI:57737"/>
        <dbReference type="ChEBI" id="CHEBI:58273"/>
        <dbReference type="ChEBI" id="CHEBI:59776"/>
        <dbReference type="EC" id="2.2.1.1"/>
    </reaction>
</comment>
<protein>
    <recommendedName>
        <fullName evidence="2 8">Transketolase</fullName>
        <ecNumber evidence="2 8">2.2.1.1</ecNumber>
    </recommendedName>
</protein>
<feature type="binding site" evidence="10">
    <location>
        <position position="516"/>
    </location>
    <ligand>
        <name>substrate</name>
    </ligand>
</feature>
<feature type="binding site" evidence="10">
    <location>
        <position position="353"/>
    </location>
    <ligand>
        <name>substrate</name>
    </ligand>
</feature>
<dbReference type="InterPro" id="IPR005474">
    <property type="entry name" value="Transketolase_N"/>
</dbReference>
<dbReference type="Gene3D" id="3.40.50.970">
    <property type="match status" value="2"/>
</dbReference>
<comment type="cofactor">
    <cofactor evidence="12">
        <name>Mg(2+)</name>
        <dbReference type="ChEBI" id="CHEBI:18420"/>
    </cofactor>
    <text evidence="12">Binds 1 Mg(2+) ion per subunit. Can also utilize other divalent metal cations, such as Ca(2+), Mn(2+) and Co(2+).</text>
</comment>
<reference evidence="15" key="1">
    <citation type="submission" date="2020-11" db="EMBL/GenBank/DDBJ databases">
        <title>Halonatronomonas betainensis gen. nov., sp. nov. a novel haloalkaliphilic representative of the family Halanaerobiacae capable of betaine degradation.</title>
        <authorList>
            <person name="Boltyanskaya Y."/>
            <person name="Kevbrin V."/>
            <person name="Detkova E."/>
            <person name="Grouzdev D.S."/>
            <person name="Koziaeva V."/>
            <person name="Zhilina T."/>
        </authorList>
    </citation>
    <scope>NUCLEOTIDE SEQUENCE</scope>
    <source>
        <strain evidence="15">Z-7014</strain>
    </source>
</reference>
<dbReference type="InterPro" id="IPR033247">
    <property type="entry name" value="Transketolase_fam"/>
</dbReference>
<feature type="binding site" evidence="10">
    <location>
        <position position="465"/>
    </location>
    <ligand>
        <name>substrate</name>
    </ligand>
</feature>
<dbReference type="Pfam" id="PF00456">
    <property type="entry name" value="Transketolase_N"/>
    <property type="match status" value="1"/>
</dbReference>
<dbReference type="FunFam" id="3.40.50.970:FF:000003">
    <property type="entry name" value="Transketolase"/>
    <property type="match status" value="1"/>
</dbReference>
<evidence type="ECO:0000256" key="10">
    <source>
        <dbReference type="PIRSR" id="PIRSR605478-2"/>
    </source>
</evidence>
<comment type="caution">
    <text evidence="15">The sequence shown here is derived from an EMBL/GenBank/DDBJ whole genome shotgun (WGS) entry which is preliminary data.</text>
</comment>
<dbReference type="Proteomes" id="UP000621436">
    <property type="component" value="Unassembled WGS sequence"/>
</dbReference>
<dbReference type="FunFam" id="3.40.50.970:FF:000004">
    <property type="entry name" value="Transketolase"/>
    <property type="match status" value="1"/>
</dbReference>